<dbReference type="Gene3D" id="3.40.190.170">
    <property type="entry name" value="Bacterial extracellular solute-binding protein, family 7"/>
    <property type="match status" value="1"/>
</dbReference>
<evidence type="ECO:0000256" key="1">
    <source>
        <dbReference type="ARBA" id="ARBA00022729"/>
    </source>
</evidence>
<organism evidence="3 4">
    <name type="scientific">Metabacillus litoralis</name>
    <dbReference type="NCBI Taxonomy" id="152268"/>
    <lineage>
        <taxon>Bacteria</taxon>
        <taxon>Bacillati</taxon>
        <taxon>Bacillota</taxon>
        <taxon>Bacilli</taxon>
        <taxon>Bacillales</taxon>
        <taxon>Bacillaceae</taxon>
        <taxon>Metabacillus</taxon>
    </lineage>
</organism>
<dbReference type="CDD" id="cd13671">
    <property type="entry name" value="PBP2_TRAP_SBP_like_3"/>
    <property type="match status" value="1"/>
</dbReference>
<dbReference type="PANTHER" id="PTHR33376:SF2">
    <property type="entry name" value="DICARBOXYLATE-BINDING PERIPLASMIC PROTEIN"/>
    <property type="match status" value="1"/>
</dbReference>
<dbReference type="PIRSF" id="PIRSF006470">
    <property type="entry name" value="DctB"/>
    <property type="match status" value="1"/>
</dbReference>
<dbReference type="InterPro" id="IPR004682">
    <property type="entry name" value="TRAP_DctP"/>
</dbReference>
<name>A0A5C6W433_9BACI</name>
<dbReference type="Proteomes" id="UP000321363">
    <property type="component" value="Unassembled WGS sequence"/>
</dbReference>
<comment type="caution">
    <text evidence="3">The sequence shown here is derived from an EMBL/GenBank/DDBJ whole genome shotgun (WGS) entry which is preliminary data.</text>
</comment>
<dbReference type="PANTHER" id="PTHR33376">
    <property type="match status" value="1"/>
</dbReference>
<dbReference type="InterPro" id="IPR038404">
    <property type="entry name" value="TRAP_DctP_sf"/>
</dbReference>
<reference evidence="3 4" key="1">
    <citation type="journal article" date="2005" name="Int. J. Syst. Evol. Microbiol.">
        <title>Bacillus litoralis sp. nov., isolated from a tidal flat of the Yellow Sea in Korea.</title>
        <authorList>
            <person name="Yoon J.H."/>
            <person name="Oh T.K."/>
        </authorList>
    </citation>
    <scope>NUCLEOTIDE SEQUENCE [LARGE SCALE GENOMIC DNA]</scope>
    <source>
        <strain evidence="3 4">SW-211</strain>
    </source>
</reference>
<evidence type="ECO:0000313" key="3">
    <source>
        <dbReference type="EMBL" id="TXC90633.1"/>
    </source>
</evidence>
<gene>
    <name evidence="3" type="ORF">FS935_12020</name>
</gene>
<dbReference type="PROSITE" id="PS51257">
    <property type="entry name" value="PROKAR_LIPOPROTEIN"/>
    <property type="match status" value="1"/>
</dbReference>
<dbReference type="GO" id="GO:0030246">
    <property type="term" value="F:carbohydrate binding"/>
    <property type="evidence" value="ECO:0007669"/>
    <property type="project" value="TreeGrafter"/>
</dbReference>
<dbReference type="InterPro" id="IPR018389">
    <property type="entry name" value="DctP_fam"/>
</dbReference>
<evidence type="ECO:0000256" key="2">
    <source>
        <dbReference type="SAM" id="SignalP"/>
    </source>
</evidence>
<keyword evidence="4" id="KW-1185">Reference proteome</keyword>
<dbReference type="NCBIfam" id="NF037995">
    <property type="entry name" value="TRAP_S1"/>
    <property type="match status" value="1"/>
</dbReference>
<dbReference type="OrthoDB" id="9776801at2"/>
<keyword evidence="1 2" id="KW-0732">Signal</keyword>
<sequence length="345" mass="37645">MKMKKLFSMAATGILSISLLAACGANSESENAGNAESGGSAEAVSLRLAHNQPEDHPVHTSLMELSKLTEENSDGNAKIEVFPNGQLGQERDVIELVKSGTLDMAKVSASALEAFDSNYAIFSLPYVFQSKEHYHHVMDNSEAVQEIFQGTKDDGYVAIGWYDAGQRSIYTVDKKVETPADMKGLKIRVQESPTSIAMIEAMGGSPTPMSYGEVYTSLQQGVIDGAENNEGALANGHGEVAKAYTYTEHQYVPDVVIVSTAAWDKLSEDQQKAIQDAANASTESHKDVWTTAIDGYIKELEGMGVNFYTIDKKAFIDAATPLHEKYTAENETNKKYFDDFQSHLK</sequence>
<dbReference type="SUPFAM" id="SSF53850">
    <property type="entry name" value="Periplasmic binding protein-like II"/>
    <property type="match status" value="1"/>
</dbReference>
<dbReference type="EMBL" id="VOQF01000006">
    <property type="protein sequence ID" value="TXC90633.1"/>
    <property type="molecule type" value="Genomic_DNA"/>
</dbReference>
<proteinExistence type="predicted"/>
<dbReference type="Pfam" id="PF03480">
    <property type="entry name" value="DctP"/>
    <property type="match status" value="1"/>
</dbReference>
<dbReference type="RefSeq" id="WP_146948838.1">
    <property type="nucleotide sequence ID" value="NZ_VOQF01000006.1"/>
</dbReference>
<feature type="chain" id="PRO_5039653856" evidence="2">
    <location>
        <begin position="22"/>
        <end position="345"/>
    </location>
</feature>
<feature type="signal peptide" evidence="2">
    <location>
        <begin position="1"/>
        <end position="21"/>
    </location>
</feature>
<accession>A0A5C6W433</accession>
<dbReference type="AlphaFoldDB" id="A0A5C6W433"/>
<dbReference type="GO" id="GO:0030288">
    <property type="term" value="C:outer membrane-bounded periplasmic space"/>
    <property type="evidence" value="ECO:0007669"/>
    <property type="project" value="InterPro"/>
</dbReference>
<dbReference type="GO" id="GO:0055085">
    <property type="term" value="P:transmembrane transport"/>
    <property type="evidence" value="ECO:0007669"/>
    <property type="project" value="InterPro"/>
</dbReference>
<evidence type="ECO:0000313" key="4">
    <source>
        <dbReference type="Proteomes" id="UP000321363"/>
    </source>
</evidence>
<dbReference type="NCBIfam" id="TIGR00787">
    <property type="entry name" value="dctP"/>
    <property type="match status" value="1"/>
</dbReference>
<protein>
    <submittedName>
        <fullName evidence="3">TRAP transporter substrate-binding protein</fullName>
    </submittedName>
</protein>